<keyword evidence="1" id="KW-0472">Membrane</keyword>
<proteinExistence type="predicted"/>
<evidence type="ECO:0000313" key="3">
    <source>
        <dbReference type="Proteomes" id="UP001299265"/>
    </source>
</evidence>
<organism evidence="2 3">
    <name type="scientific">Lientehia hominis</name>
    <dbReference type="NCBI Taxonomy" id="2897778"/>
    <lineage>
        <taxon>Bacteria</taxon>
        <taxon>Bacillati</taxon>
        <taxon>Bacillota</taxon>
        <taxon>Clostridia</taxon>
        <taxon>Lachnospirales</taxon>
        <taxon>Lachnospiraceae</taxon>
        <taxon>Lientehia</taxon>
    </lineage>
</organism>
<comment type="caution">
    <text evidence="2">The sequence shown here is derived from an EMBL/GenBank/DDBJ whole genome shotgun (WGS) entry which is preliminary data.</text>
</comment>
<gene>
    <name evidence="2" type="ORF">LQE92_12450</name>
</gene>
<feature type="transmembrane region" description="Helical" evidence="1">
    <location>
        <begin position="21"/>
        <end position="39"/>
    </location>
</feature>
<keyword evidence="3" id="KW-1185">Reference proteome</keyword>
<feature type="transmembrane region" description="Helical" evidence="1">
    <location>
        <begin position="59"/>
        <end position="81"/>
    </location>
</feature>
<feature type="transmembrane region" description="Helical" evidence="1">
    <location>
        <begin position="101"/>
        <end position="131"/>
    </location>
</feature>
<accession>A0AAP2RLM0</accession>
<protein>
    <recommendedName>
        <fullName evidence="4">ABC-2 family transporter protein</fullName>
    </recommendedName>
</protein>
<feature type="transmembrane region" description="Helical" evidence="1">
    <location>
        <begin position="235"/>
        <end position="258"/>
    </location>
</feature>
<feature type="transmembrane region" description="Helical" evidence="1">
    <location>
        <begin position="194"/>
        <end position="215"/>
    </location>
</feature>
<dbReference type="Proteomes" id="UP001299265">
    <property type="component" value="Unassembled WGS sequence"/>
</dbReference>
<evidence type="ECO:0008006" key="4">
    <source>
        <dbReference type="Google" id="ProtNLM"/>
    </source>
</evidence>
<evidence type="ECO:0000256" key="1">
    <source>
        <dbReference type="SAM" id="Phobius"/>
    </source>
</evidence>
<evidence type="ECO:0000313" key="2">
    <source>
        <dbReference type="EMBL" id="MCD2493425.1"/>
    </source>
</evidence>
<name>A0AAP2RLM0_9FIRM</name>
<dbReference type="EMBL" id="JAJNOR010000008">
    <property type="protein sequence ID" value="MCD2493425.1"/>
    <property type="molecule type" value="Genomic_DNA"/>
</dbReference>
<keyword evidence="1" id="KW-0812">Transmembrane</keyword>
<reference evidence="2 3" key="1">
    <citation type="submission" date="2021-11" db="EMBL/GenBank/DDBJ databases">
        <title>Lacrimispora sp. nov. NSJ-141 isolated from human feces.</title>
        <authorList>
            <person name="Abdugheni R."/>
        </authorList>
    </citation>
    <scope>NUCLEOTIDE SEQUENCE [LARGE SCALE GENOMIC DNA]</scope>
    <source>
        <strain evidence="2 3">NSJ-141</strain>
    </source>
</reference>
<dbReference type="RefSeq" id="WP_231063280.1">
    <property type="nucleotide sequence ID" value="NZ_JAJNOR010000008.1"/>
</dbReference>
<keyword evidence="1" id="KW-1133">Transmembrane helix</keyword>
<feature type="transmembrane region" description="Helical" evidence="1">
    <location>
        <begin position="163"/>
        <end position="187"/>
    </location>
</feature>
<sequence>MKKAKLKNYIRMDLKRLFSSVQFYIAVIGILGINVLNILDETGVVTESSVLYLFNGRAVVGAFEMLLIFFAILPYCLSFCVDWDYGYYKIELIRGNRNRYLISKIITTVIGTLVATIAGYILFVLILRLFYPLFPRGVEEIKYYMQLTPTAFQEAAFSRIPQLYFLVTIIPEALMYCFLACVALLISSKDTNRFIVLSSPIIFYYIFNFLCGTLRLPSILMWQSQKIGVMPDLPWIQNLFVTVGYYLLWIGLVGILFLRNVRRRIQFGH</sequence>
<dbReference type="AlphaFoldDB" id="A0AAP2RLM0"/>